<sequence length="471" mass="49969">MDKFCEVVRHKEYTLGGLTLEECIDLANELKVRVSDIVIEEAMAVNKMSREEVTSSVLAAFSHNLYAMEIGLTSGKSLLMGTVGQDLADEEVCLIDDQFINKALKYTLSAQVGNHVVGLMPCAGTGDACTYTGVVKTLLDMLEDQQETARLVALMVKIGCIFRAGKSSTGCNMEGFGAGAAATAAVIAEMLEATPHQVGQAVTLALSPTIANPCTPRAMVSGLCATHLGGGILMGHLAANLVVKTTIPVSVPPDVMIAMAAAVHPLSAREVVPIVSRYMEPFFNTNEAVEQYIKPAIKARDTARIHTVLAQARTEARILADQANSIIKPFGDAVVGGSSQAVGLPANTARIAHELAQGEITGVKIELYPELFARRGINIPGILMAAVHGAANDNAGLYRDIMNQVLNSGLKIEIAETNEPQVQRVTIYATGKNSMITVLSRGGRRLIIKEAVPSVAEARAAARKLNIDVVD</sequence>
<protein>
    <recommendedName>
        <fullName evidence="3">Serine dehydratase alpha chain</fullName>
    </recommendedName>
</protein>
<dbReference type="AlphaFoldDB" id="A0A517DYS3"/>
<organism evidence="1 2">
    <name type="scientific">Sporomusa termitida</name>
    <dbReference type="NCBI Taxonomy" id="2377"/>
    <lineage>
        <taxon>Bacteria</taxon>
        <taxon>Bacillati</taxon>
        <taxon>Bacillota</taxon>
        <taxon>Negativicutes</taxon>
        <taxon>Selenomonadales</taxon>
        <taxon>Sporomusaceae</taxon>
        <taxon>Sporomusa</taxon>
    </lineage>
</organism>
<evidence type="ECO:0000313" key="2">
    <source>
        <dbReference type="Proteomes" id="UP000320776"/>
    </source>
</evidence>
<dbReference type="KEGG" id="sted:SPTER_39380"/>
<evidence type="ECO:0000313" key="1">
    <source>
        <dbReference type="EMBL" id="QDR82510.1"/>
    </source>
</evidence>
<dbReference type="Proteomes" id="UP000320776">
    <property type="component" value="Chromosome"/>
</dbReference>
<proteinExistence type="predicted"/>
<accession>A0A517DYS3</accession>
<dbReference type="OrthoDB" id="1677684at2"/>
<dbReference type="EMBL" id="CP036259">
    <property type="protein sequence ID" value="QDR82510.1"/>
    <property type="molecule type" value="Genomic_DNA"/>
</dbReference>
<gene>
    <name evidence="1" type="ORF">SPTER_39380</name>
</gene>
<name>A0A517DYS3_9FIRM</name>
<dbReference type="RefSeq" id="WP_144351890.1">
    <property type="nucleotide sequence ID" value="NZ_CP036259.1"/>
</dbReference>
<evidence type="ECO:0008006" key="3">
    <source>
        <dbReference type="Google" id="ProtNLM"/>
    </source>
</evidence>
<keyword evidence="2" id="KW-1185">Reference proteome</keyword>
<reference evidence="1 2" key="1">
    <citation type="submission" date="2019-02" db="EMBL/GenBank/DDBJ databases">
        <title>Closed genome of Sporomusa termitida DSM 4440.</title>
        <authorList>
            <person name="Poehlein A."/>
            <person name="Daniel R."/>
        </authorList>
    </citation>
    <scope>NUCLEOTIDE SEQUENCE [LARGE SCALE GENOMIC DNA]</scope>
    <source>
        <strain evidence="1 2">DSM 4440</strain>
    </source>
</reference>